<comment type="caution">
    <text evidence="2">The sequence shown here is derived from an EMBL/GenBank/DDBJ whole genome shotgun (WGS) entry which is preliminary data.</text>
</comment>
<proteinExistence type="predicted"/>
<gene>
    <name evidence="2" type="ORF">SteCoe_6881</name>
</gene>
<feature type="region of interest" description="Disordered" evidence="1">
    <location>
        <begin position="251"/>
        <end position="279"/>
    </location>
</feature>
<evidence type="ECO:0000256" key="1">
    <source>
        <dbReference type="SAM" id="MobiDB-lite"/>
    </source>
</evidence>
<accession>A0A1R2CNY0</accession>
<dbReference type="EMBL" id="MPUH01000097">
    <property type="protein sequence ID" value="OMJ90707.1"/>
    <property type="molecule type" value="Genomic_DNA"/>
</dbReference>
<keyword evidence="3" id="KW-1185">Reference proteome</keyword>
<reference evidence="2 3" key="1">
    <citation type="submission" date="2016-11" db="EMBL/GenBank/DDBJ databases">
        <title>The macronuclear genome of Stentor coeruleus: a giant cell with tiny introns.</title>
        <authorList>
            <person name="Slabodnick M."/>
            <person name="Ruby J.G."/>
            <person name="Reiff S.B."/>
            <person name="Swart E.C."/>
            <person name="Gosai S."/>
            <person name="Prabakaran S."/>
            <person name="Witkowska E."/>
            <person name="Larue G.E."/>
            <person name="Fisher S."/>
            <person name="Freeman R.M."/>
            <person name="Gunawardena J."/>
            <person name="Chu W."/>
            <person name="Stover N.A."/>
            <person name="Gregory B.D."/>
            <person name="Nowacki M."/>
            <person name="Derisi J."/>
            <person name="Roy S.W."/>
            <person name="Marshall W.F."/>
            <person name="Sood P."/>
        </authorList>
    </citation>
    <scope>NUCLEOTIDE SEQUENCE [LARGE SCALE GENOMIC DNA]</scope>
    <source>
        <strain evidence="2">WM001</strain>
    </source>
</reference>
<organism evidence="2 3">
    <name type="scientific">Stentor coeruleus</name>
    <dbReference type="NCBI Taxonomy" id="5963"/>
    <lineage>
        <taxon>Eukaryota</taxon>
        <taxon>Sar</taxon>
        <taxon>Alveolata</taxon>
        <taxon>Ciliophora</taxon>
        <taxon>Postciliodesmatophora</taxon>
        <taxon>Heterotrichea</taxon>
        <taxon>Heterotrichida</taxon>
        <taxon>Stentoridae</taxon>
        <taxon>Stentor</taxon>
    </lineage>
</organism>
<dbReference type="AlphaFoldDB" id="A0A1R2CNY0"/>
<evidence type="ECO:0000313" key="3">
    <source>
        <dbReference type="Proteomes" id="UP000187209"/>
    </source>
</evidence>
<name>A0A1R2CNY0_9CILI</name>
<sequence length="400" mass="47051">MSTICCSNAKQIDLGCHTFCSNHYLDHYREYLNNLVHCLNISINSLNQKINFGCPICTTNPYCISPFVLYGIIDNQIKIIQDPNEYYILCLYQYAIKYCDLYLSGIPINFNICKSCGKLEIDNHLFKICSCDTDFKEEFNYFEQLYLTYKNLLVSSFFNVSEEQYYQEKVEEVKSAENFIQEGMMNLEIGTQNMVENKQVVIKKNTKNEKKALIMQMELERINENIRELEKLQIESLKRENILVEKISEEKKRQEMQNKHEARAEELQNNQKEKKNEELNTKRLKEIEAKRKRVEEKANNREYSLWQTLDDMFKKFRRGVGLHGFQAIYDDKTHSVFRSEYPDSSMFAVNKSYLTRNSTVINLQDNGQEVCIILAAVSNLSKSSLTLRKPGSFIQLYIIF</sequence>
<evidence type="ECO:0000313" key="2">
    <source>
        <dbReference type="EMBL" id="OMJ90707.1"/>
    </source>
</evidence>
<dbReference type="Proteomes" id="UP000187209">
    <property type="component" value="Unassembled WGS sequence"/>
</dbReference>
<protein>
    <submittedName>
        <fullName evidence="2">Uncharacterized protein</fullName>
    </submittedName>
</protein>